<evidence type="ECO:0000313" key="3">
    <source>
        <dbReference type="EMBL" id="MFC4132535.1"/>
    </source>
</evidence>
<feature type="domain" description="Methyltransferase" evidence="2">
    <location>
        <begin position="39"/>
        <end position="131"/>
    </location>
</feature>
<evidence type="ECO:0000313" key="4">
    <source>
        <dbReference type="Proteomes" id="UP001595816"/>
    </source>
</evidence>
<dbReference type="GO" id="GO:0102208">
    <property type="term" value="F:2-polyprenyl-6-hydroxyphenol methylase activity"/>
    <property type="evidence" value="ECO:0007669"/>
    <property type="project" value="UniProtKB-EC"/>
</dbReference>
<keyword evidence="4" id="KW-1185">Reference proteome</keyword>
<evidence type="ECO:0000256" key="1">
    <source>
        <dbReference type="ARBA" id="ARBA00022679"/>
    </source>
</evidence>
<dbReference type="InterPro" id="IPR041698">
    <property type="entry name" value="Methyltransf_25"/>
</dbReference>
<dbReference type="GO" id="GO:0061542">
    <property type="term" value="F:3-demethylubiquinol 3-O-methyltransferase activity"/>
    <property type="evidence" value="ECO:0007669"/>
    <property type="project" value="UniProtKB-EC"/>
</dbReference>
<keyword evidence="3" id="KW-0067">ATP-binding</keyword>
<evidence type="ECO:0000259" key="2">
    <source>
        <dbReference type="Pfam" id="PF13649"/>
    </source>
</evidence>
<comment type="caution">
    <text evidence="3">The sequence shown here is derived from an EMBL/GenBank/DDBJ whole genome shotgun (WGS) entry which is preliminary data.</text>
</comment>
<dbReference type="SUPFAM" id="SSF53335">
    <property type="entry name" value="S-adenosyl-L-methionine-dependent methyltransferases"/>
    <property type="match status" value="1"/>
</dbReference>
<dbReference type="InterPro" id="IPR029063">
    <property type="entry name" value="SAM-dependent_MTases_sf"/>
</dbReference>
<dbReference type="GO" id="GO:0032259">
    <property type="term" value="P:methylation"/>
    <property type="evidence" value="ECO:0007669"/>
    <property type="project" value="UniProtKB-KW"/>
</dbReference>
<organism evidence="3 4">
    <name type="scientific">Hamadaea flava</name>
    <dbReference type="NCBI Taxonomy" id="1742688"/>
    <lineage>
        <taxon>Bacteria</taxon>
        <taxon>Bacillati</taxon>
        <taxon>Actinomycetota</taxon>
        <taxon>Actinomycetes</taxon>
        <taxon>Micromonosporales</taxon>
        <taxon>Micromonosporaceae</taxon>
        <taxon>Hamadaea</taxon>
    </lineage>
</organism>
<gene>
    <name evidence="3" type="ORF">ACFOZ4_18145</name>
</gene>
<keyword evidence="3" id="KW-0547">Nucleotide-binding</keyword>
<dbReference type="Proteomes" id="UP001595816">
    <property type="component" value="Unassembled WGS sequence"/>
</dbReference>
<dbReference type="PANTHER" id="PTHR43861">
    <property type="entry name" value="TRANS-ACONITATE 2-METHYLTRANSFERASE-RELATED"/>
    <property type="match status" value="1"/>
</dbReference>
<protein>
    <submittedName>
        <fullName evidence="3">Class I SAM-dependent methyltransferase</fullName>
        <ecNumber evidence="3">2.1.1.222</ecNumber>
        <ecNumber evidence="3">2.1.1.64</ecNumber>
    </submittedName>
</protein>
<dbReference type="EMBL" id="JBHSAY010000009">
    <property type="protein sequence ID" value="MFC4132535.1"/>
    <property type="molecule type" value="Genomic_DNA"/>
</dbReference>
<dbReference type="Pfam" id="PF13649">
    <property type="entry name" value="Methyltransf_25"/>
    <property type="match status" value="1"/>
</dbReference>
<dbReference type="CDD" id="cd02440">
    <property type="entry name" value="AdoMet_MTases"/>
    <property type="match status" value="1"/>
</dbReference>
<keyword evidence="3" id="KW-0489">Methyltransferase</keyword>
<name>A0ABV8LP44_9ACTN</name>
<keyword evidence="1 3" id="KW-0808">Transferase</keyword>
<accession>A0ABV8LP44</accession>
<sequence length="203" mass="22043">MFTATYWDERYGSADRVWSGNPNPHLVTVASDLTPGTALDVGSGEGADAIWLARQGWQVTGVDISEVALRRAAEAAGPDLADQLTWQQADIFTWAPEKAAYDLVAAHFVHLPWEDLQALHRRLADAVKPGGTILIVGHHPSDIEAIQRPAHVAVLMNTAEQLATTLDADEWEIEATNPGRPFTDPDGNEVTLHDAVVRAVKRG</sequence>
<dbReference type="Gene3D" id="3.40.50.150">
    <property type="entry name" value="Vaccinia Virus protein VP39"/>
    <property type="match status" value="1"/>
</dbReference>
<dbReference type="GO" id="GO:0005524">
    <property type="term" value="F:ATP binding"/>
    <property type="evidence" value="ECO:0007669"/>
    <property type="project" value="UniProtKB-KW"/>
</dbReference>
<dbReference type="EC" id="2.1.1.222" evidence="3"/>
<proteinExistence type="predicted"/>
<dbReference type="EC" id="2.1.1.64" evidence="3"/>
<reference evidence="4" key="1">
    <citation type="journal article" date="2019" name="Int. J. Syst. Evol. Microbiol.">
        <title>The Global Catalogue of Microorganisms (GCM) 10K type strain sequencing project: providing services to taxonomists for standard genome sequencing and annotation.</title>
        <authorList>
            <consortium name="The Broad Institute Genomics Platform"/>
            <consortium name="The Broad Institute Genome Sequencing Center for Infectious Disease"/>
            <person name="Wu L."/>
            <person name="Ma J."/>
        </authorList>
    </citation>
    <scope>NUCLEOTIDE SEQUENCE [LARGE SCALE GENOMIC DNA]</scope>
    <source>
        <strain evidence="4">CGMCC 4.7289</strain>
    </source>
</reference>
<dbReference type="RefSeq" id="WP_253763584.1">
    <property type="nucleotide sequence ID" value="NZ_JAMZDZ010000001.1"/>
</dbReference>